<protein>
    <submittedName>
        <fullName evidence="1">Uncharacterized protein</fullName>
    </submittedName>
</protein>
<geneLocation type="plasmid" evidence="1 2">
    <name>VS116_lp28-3</name>
</geneLocation>
<keyword evidence="1" id="KW-0614">Plasmid</keyword>
<organism evidence="1 2">
    <name type="scientific">Borreliella valaisiana VS116</name>
    <dbReference type="NCBI Taxonomy" id="445987"/>
    <lineage>
        <taxon>Bacteria</taxon>
        <taxon>Pseudomonadati</taxon>
        <taxon>Spirochaetota</taxon>
        <taxon>Spirochaetia</taxon>
        <taxon>Spirochaetales</taxon>
        <taxon>Borreliaceae</taxon>
        <taxon>Borreliella</taxon>
    </lineage>
</organism>
<name>C0R988_BORVA</name>
<accession>C0R988</accession>
<proteinExistence type="predicted"/>
<dbReference type="Proteomes" id="UP000006163">
    <property type="component" value="Plasmid VS116_lp28-3"/>
</dbReference>
<reference evidence="1 2" key="1">
    <citation type="journal article" date="2012" name="J. Bacteriol.">
        <title>Whole-Genome Sequences of Borrelia bissettii, Borrelia valaisiana, and Borrelia spielmanii.</title>
        <authorList>
            <person name="Schutzer S.E."/>
            <person name="Fraser-Liggett C.M."/>
            <person name="Qiu W.G."/>
            <person name="Kraiczy P."/>
            <person name="Mongodin E.F."/>
            <person name="Dunn J.J."/>
            <person name="Luft B.J."/>
            <person name="Casjens S.R."/>
        </authorList>
    </citation>
    <scope>NUCLEOTIDE SEQUENCE [LARGE SCALE GENOMIC DNA]</scope>
    <source>
        <strain evidence="1 2">VS116</strain>
        <plasmid evidence="1">VS116_lp28-3</plasmid>
    </source>
</reference>
<sequence>MNKKMFIVCVVFVSIISFYKNFLHLYCLHDYEKYIANAF</sequence>
<keyword evidence="2" id="KW-1185">Reference proteome</keyword>
<gene>
    <name evidence="1" type="ORF">BVAVS116_H0031</name>
</gene>
<dbReference type="EMBL" id="CP001440">
    <property type="protein sequence ID" value="ACN52976.1"/>
    <property type="molecule type" value="Genomic_DNA"/>
</dbReference>
<dbReference type="HOGENOM" id="CLU_3305762_0_0_12"/>
<evidence type="ECO:0000313" key="2">
    <source>
        <dbReference type="Proteomes" id="UP000006163"/>
    </source>
</evidence>
<dbReference type="AlphaFoldDB" id="C0R988"/>
<evidence type="ECO:0000313" key="1">
    <source>
        <dbReference type="EMBL" id="ACN52976.1"/>
    </source>
</evidence>